<dbReference type="EMBL" id="CAKLBY020000003">
    <property type="protein sequence ID" value="CAK7892583.1"/>
    <property type="molecule type" value="Genomic_DNA"/>
</dbReference>
<evidence type="ECO:0000313" key="4">
    <source>
        <dbReference type="Proteomes" id="UP001162060"/>
    </source>
</evidence>
<dbReference type="Proteomes" id="UP001162060">
    <property type="component" value="Unassembled WGS sequence"/>
</dbReference>
<organism evidence="3 4">
    <name type="scientific">Peronospora matthiolae</name>
    <dbReference type="NCBI Taxonomy" id="2874970"/>
    <lineage>
        <taxon>Eukaryota</taxon>
        <taxon>Sar</taxon>
        <taxon>Stramenopiles</taxon>
        <taxon>Oomycota</taxon>
        <taxon>Peronosporomycetes</taxon>
        <taxon>Peronosporales</taxon>
        <taxon>Peronosporaceae</taxon>
        <taxon>Peronospora</taxon>
    </lineage>
</organism>
<comment type="caution">
    <text evidence="3">The sequence shown here is derived from an EMBL/GenBank/DDBJ whole genome shotgun (WGS) entry which is preliminary data.</text>
</comment>
<keyword evidence="1" id="KW-0812">Transmembrane</keyword>
<keyword evidence="1" id="KW-0472">Membrane</keyword>
<sequence>MEQPNDQDSRGDADILLLYPWSRLLSFGVSTSGIGRRLLSNFWTQACAAGMAMTLAFVALLQLHYALAGHIVTAMYFTYTCLYERLIQHKGARNTVEHTYQPRKQLLVGNWRYAAQVTDESSLIMTRLPDDW</sequence>
<evidence type="ECO:0000256" key="1">
    <source>
        <dbReference type="SAM" id="Phobius"/>
    </source>
</evidence>
<gene>
    <name evidence="3" type="ORF">PM001_LOCUS26519</name>
    <name evidence="2" type="ORF">PM001_LOCUS431</name>
</gene>
<evidence type="ECO:0000313" key="2">
    <source>
        <dbReference type="EMBL" id="CAK7892583.1"/>
    </source>
</evidence>
<accession>A0AAV1V7A3</accession>
<dbReference type="EMBL" id="CAKLBY020000264">
    <property type="protein sequence ID" value="CAK7941369.1"/>
    <property type="molecule type" value="Genomic_DNA"/>
</dbReference>
<name>A0AAV1V7A3_9STRA</name>
<protein>
    <submittedName>
        <fullName evidence="3">Uncharacterized protein</fullName>
    </submittedName>
</protein>
<reference evidence="3" key="1">
    <citation type="submission" date="2024-01" db="EMBL/GenBank/DDBJ databases">
        <authorList>
            <person name="Webb A."/>
        </authorList>
    </citation>
    <scope>NUCLEOTIDE SEQUENCE</scope>
    <source>
        <strain evidence="3">Pm1</strain>
    </source>
</reference>
<dbReference type="AlphaFoldDB" id="A0AAV1V7A3"/>
<feature type="transmembrane region" description="Helical" evidence="1">
    <location>
        <begin position="42"/>
        <end position="61"/>
    </location>
</feature>
<keyword evidence="1" id="KW-1133">Transmembrane helix</keyword>
<proteinExistence type="predicted"/>
<evidence type="ECO:0000313" key="3">
    <source>
        <dbReference type="EMBL" id="CAK7941369.1"/>
    </source>
</evidence>
<feature type="transmembrane region" description="Helical" evidence="1">
    <location>
        <begin position="67"/>
        <end position="83"/>
    </location>
</feature>